<proteinExistence type="predicted"/>
<dbReference type="STRING" id="416450.A0A1V6PD33"/>
<evidence type="ECO:0000313" key="2">
    <source>
        <dbReference type="Proteomes" id="UP000191672"/>
    </source>
</evidence>
<accession>A0A1V6PD33</accession>
<name>A0A1V6PD33_9EURO</name>
<dbReference type="Proteomes" id="UP000191672">
    <property type="component" value="Unassembled WGS sequence"/>
</dbReference>
<keyword evidence="2" id="KW-1185">Reference proteome</keyword>
<evidence type="ECO:0000313" key="1">
    <source>
        <dbReference type="EMBL" id="OQD74979.1"/>
    </source>
</evidence>
<organism evidence="1 2">
    <name type="scientific">Penicillium antarcticum</name>
    <dbReference type="NCBI Taxonomy" id="416450"/>
    <lineage>
        <taxon>Eukaryota</taxon>
        <taxon>Fungi</taxon>
        <taxon>Dikarya</taxon>
        <taxon>Ascomycota</taxon>
        <taxon>Pezizomycotina</taxon>
        <taxon>Eurotiomycetes</taxon>
        <taxon>Eurotiomycetidae</taxon>
        <taxon>Eurotiales</taxon>
        <taxon>Aspergillaceae</taxon>
        <taxon>Penicillium</taxon>
    </lineage>
</organism>
<dbReference type="EMBL" id="MDYN01000165">
    <property type="protein sequence ID" value="OQD74979.1"/>
    <property type="molecule type" value="Genomic_DNA"/>
</dbReference>
<evidence type="ECO:0008006" key="3">
    <source>
        <dbReference type="Google" id="ProtNLM"/>
    </source>
</evidence>
<dbReference type="AlphaFoldDB" id="A0A1V6PD33"/>
<sequence>MSVADEQSTRTEEKYRPLDIPKNEIRLLSFDTTSEDTSVRLSLQCVSLNDLMPEYIAFCGQNTSNDSSQLSEAWREKVKFTLDTPQREIYEATARFIGGDYICLSYTWGDHKMEKATLFLDGVATAVSKHLEAALRDLRSSFECQLGMKVLRVKGIISGASSVTIWINENDDFRGHGLQPPVERLLLYDMKLYGRQVLEELLGVRDRNWGRAVAEDEQVMEVVEDTDDLVFDQCH</sequence>
<comment type="caution">
    <text evidence="1">The sequence shown here is derived from an EMBL/GenBank/DDBJ whole genome shotgun (WGS) entry which is preliminary data.</text>
</comment>
<reference evidence="2" key="1">
    <citation type="journal article" date="2017" name="Nat. Microbiol.">
        <title>Global analysis of biosynthetic gene clusters reveals vast potential of secondary metabolite production in Penicillium species.</title>
        <authorList>
            <person name="Nielsen J.C."/>
            <person name="Grijseels S."/>
            <person name="Prigent S."/>
            <person name="Ji B."/>
            <person name="Dainat J."/>
            <person name="Nielsen K.F."/>
            <person name="Frisvad J.C."/>
            <person name="Workman M."/>
            <person name="Nielsen J."/>
        </authorList>
    </citation>
    <scope>NUCLEOTIDE SEQUENCE [LARGE SCALE GENOMIC DNA]</scope>
    <source>
        <strain evidence="2">IBT 31811</strain>
    </source>
</reference>
<gene>
    <name evidence="1" type="ORF">PENANT_c165G02257</name>
</gene>
<protein>
    <recommendedName>
        <fullName evidence="3">Heterokaryon incompatibility domain-containing protein</fullName>
    </recommendedName>
</protein>